<dbReference type="InterPro" id="IPR036291">
    <property type="entry name" value="NAD(P)-bd_dom_sf"/>
</dbReference>
<dbReference type="InterPro" id="IPR002347">
    <property type="entry name" value="SDR_fam"/>
</dbReference>
<keyword evidence="1" id="KW-1185">Reference proteome</keyword>
<evidence type="ECO:0000313" key="1">
    <source>
        <dbReference type="Proteomes" id="UP000694865"/>
    </source>
</evidence>
<reference evidence="2" key="1">
    <citation type="submission" date="2025-08" db="UniProtKB">
        <authorList>
            <consortium name="RefSeq"/>
        </authorList>
    </citation>
    <scope>IDENTIFICATION</scope>
    <source>
        <tissue evidence="2">Testes</tissue>
    </source>
</reference>
<evidence type="ECO:0000313" key="2">
    <source>
        <dbReference type="RefSeq" id="XP_002740878.1"/>
    </source>
</evidence>
<dbReference type="GeneID" id="100376542"/>
<dbReference type="Pfam" id="PF13561">
    <property type="entry name" value="adh_short_C2"/>
    <property type="match status" value="1"/>
</dbReference>
<dbReference type="PROSITE" id="PS51257">
    <property type="entry name" value="PROKAR_LIPOPROTEIN"/>
    <property type="match status" value="1"/>
</dbReference>
<proteinExistence type="predicted"/>
<gene>
    <name evidence="2" type="primary">LOC100376542</name>
</gene>
<organism evidence="1 2">
    <name type="scientific">Saccoglossus kowalevskii</name>
    <name type="common">Acorn worm</name>
    <dbReference type="NCBI Taxonomy" id="10224"/>
    <lineage>
        <taxon>Eukaryota</taxon>
        <taxon>Metazoa</taxon>
        <taxon>Hemichordata</taxon>
        <taxon>Enteropneusta</taxon>
        <taxon>Harrimaniidae</taxon>
        <taxon>Saccoglossus</taxon>
    </lineage>
</organism>
<accession>A0ABM0GZJ4</accession>
<protein>
    <submittedName>
        <fullName evidence="2">Tropinone reductase 2-like</fullName>
    </submittedName>
</protein>
<dbReference type="PANTHER" id="PTHR43975">
    <property type="entry name" value="ZGC:101858"/>
    <property type="match status" value="1"/>
</dbReference>
<dbReference type="PRINTS" id="PR00081">
    <property type="entry name" value="GDHRDH"/>
</dbReference>
<dbReference type="SUPFAM" id="SSF51735">
    <property type="entry name" value="NAD(P)-binding Rossmann-fold domains"/>
    <property type="match status" value="1"/>
</dbReference>
<dbReference type="RefSeq" id="XP_002740878.1">
    <property type="nucleotide sequence ID" value="XM_002740832.2"/>
</dbReference>
<dbReference type="Proteomes" id="UP000694865">
    <property type="component" value="Unplaced"/>
</dbReference>
<name>A0ABM0GZJ4_SACKO</name>
<sequence length="265" mass="28140">MSSLQGKVALVTGASSGIGAAIAAHFASLGCYLAIGGRDVTKMEAVSKECEKNGLSKDKILCVPGDITIDEVCVNIVESTVKHFGHLDILVNNAGGGFYRETIETVSMERFDHSFNLNVRALFHLSKLAVPHLIKTKGNIVNVSSMTSLSVFPGGLLCYSVAKSAVDHFTKFLAVELGSKQVRVNAINPGVIDTDCHKKAGLNDEEYDRLMEAAKDEHVFRRCGTAGECAKLTAFLASDDAAFITGAIVPIDGGLHAAGSYTFKS</sequence>
<dbReference type="PANTHER" id="PTHR43975:SF2">
    <property type="entry name" value="EG:BACR7A4.14 PROTEIN-RELATED"/>
    <property type="match status" value="1"/>
</dbReference>
<dbReference type="Gene3D" id="3.40.50.720">
    <property type="entry name" value="NAD(P)-binding Rossmann-like Domain"/>
    <property type="match status" value="1"/>
</dbReference>
<dbReference type="PRINTS" id="PR00080">
    <property type="entry name" value="SDRFAMILY"/>
</dbReference>